<gene>
    <name evidence="2" type="ORF">DICVIV_07996</name>
</gene>
<feature type="signal peptide" evidence="1">
    <location>
        <begin position="1"/>
        <end position="23"/>
    </location>
</feature>
<sequence>MVYGEKNSIFILSFLLLIEKTAALTCYQGNDDTFTSNTVQGTFCIFYDEYQNSDCDEFHRVLDVVNINTPQGTFCIFYDEYQNSDCDEFHRVLDVVNINTPQLDQRCGAYTNNASIFVACFCKTNNCNSIENLWKILNYSIKNSLVLPDVLTWQFIKDRNEQVSYLKCTLQNMSAPRPPPKRGIALYVCSGFNTIESNRL</sequence>
<reference evidence="2 3" key="1">
    <citation type="submission" date="2013-11" db="EMBL/GenBank/DDBJ databases">
        <title>Draft genome of the bovine lungworm Dictyocaulus viviparus.</title>
        <authorList>
            <person name="Mitreva M."/>
        </authorList>
    </citation>
    <scope>NUCLEOTIDE SEQUENCE [LARGE SCALE GENOMIC DNA]</scope>
    <source>
        <strain evidence="2 3">HannoverDv2000</strain>
    </source>
</reference>
<name>A0A0D8XU96_DICVI</name>
<proteinExistence type="predicted"/>
<feature type="chain" id="PRO_5002335917" evidence="1">
    <location>
        <begin position="24"/>
        <end position="200"/>
    </location>
</feature>
<reference evidence="3" key="2">
    <citation type="journal article" date="2016" name="Sci. Rep.">
        <title>Dictyocaulus viviparus genome, variome and transcriptome elucidate lungworm biology and support future intervention.</title>
        <authorList>
            <person name="McNulty S.N."/>
            <person name="Strube C."/>
            <person name="Rosa B.A."/>
            <person name="Martin J.C."/>
            <person name="Tyagi R."/>
            <person name="Choi Y.J."/>
            <person name="Wang Q."/>
            <person name="Hallsworth Pepin K."/>
            <person name="Zhang X."/>
            <person name="Ozersky P."/>
            <person name="Wilson R.K."/>
            <person name="Sternberg P.W."/>
            <person name="Gasser R.B."/>
            <person name="Mitreva M."/>
        </authorList>
    </citation>
    <scope>NUCLEOTIDE SEQUENCE [LARGE SCALE GENOMIC DNA]</scope>
    <source>
        <strain evidence="3">HannoverDv2000</strain>
    </source>
</reference>
<dbReference type="Proteomes" id="UP000053766">
    <property type="component" value="Unassembled WGS sequence"/>
</dbReference>
<protein>
    <submittedName>
        <fullName evidence="2">Uncharacterized protein</fullName>
    </submittedName>
</protein>
<dbReference type="EMBL" id="KN716377">
    <property type="protein sequence ID" value="KJH45956.1"/>
    <property type="molecule type" value="Genomic_DNA"/>
</dbReference>
<evidence type="ECO:0000313" key="2">
    <source>
        <dbReference type="EMBL" id="KJH45956.1"/>
    </source>
</evidence>
<accession>A0A0D8XU96</accession>
<dbReference type="AlphaFoldDB" id="A0A0D8XU96"/>
<keyword evidence="3" id="KW-1185">Reference proteome</keyword>
<organism evidence="2 3">
    <name type="scientific">Dictyocaulus viviparus</name>
    <name type="common">Bovine lungworm</name>
    <dbReference type="NCBI Taxonomy" id="29172"/>
    <lineage>
        <taxon>Eukaryota</taxon>
        <taxon>Metazoa</taxon>
        <taxon>Ecdysozoa</taxon>
        <taxon>Nematoda</taxon>
        <taxon>Chromadorea</taxon>
        <taxon>Rhabditida</taxon>
        <taxon>Rhabditina</taxon>
        <taxon>Rhabditomorpha</taxon>
        <taxon>Strongyloidea</taxon>
        <taxon>Metastrongylidae</taxon>
        <taxon>Dictyocaulus</taxon>
    </lineage>
</organism>
<evidence type="ECO:0000313" key="3">
    <source>
        <dbReference type="Proteomes" id="UP000053766"/>
    </source>
</evidence>
<evidence type="ECO:0000256" key="1">
    <source>
        <dbReference type="SAM" id="SignalP"/>
    </source>
</evidence>
<keyword evidence="1" id="KW-0732">Signal</keyword>